<keyword evidence="1 3" id="KW-0238">DNA-binding</keyword>
<protein>
    <submittedName>
        <fullName evidence="3">DNA-binding transcriptional regulator, XRE-family HTH domain</fullName>
    </submittedName>
</protein>
<dbReference type="AlphaFoldDB" id="A0A1M7Y1G1"/>
<dbReference type="SUPFAM" id="SSF47413">
    <property type="entry name" value="lambda repressor-like DNA-binding domains"/>
    <property type="match status" value="1"/>
</dbReference>
<evidence type="ECO:0000313" key="3">
    <source>
        <dbReference type="EMBL" id="SHO45555.1"/>
    </source>
</evidence>
<dbReference type="Pfam" id="PF18931">
    <property type="entry name" value="DUF5680"/>
    <property type="match status" value="1"/>
</dbReference>
<dbReference type="Proteomes" id="UP000184612">
    <property type="component" value="Unassembled WGS sequence"/>
</dbReference>
<gene>
    <name evidence="3" type="ORF">SAMN02745217_00996</name>
</gene>
<reference evidence="3 4" key="1">
    <citation type="submission" date="2016-12" db="EMBL/GenBank/DDBJ databases">
        <authorList>
            <person name="Song W.-J."/>
            <person name="Kurnit D.M."/>
        </authorList>
    </citation>
    <scope>NUCLEOTIDE SEQUENCE [LARGE SCALE GENOMIC DNA]</scope>
    <source>
        <strain evidence="3 4">DSM 12503</strain>
    </source>
</reference>
<proteinExistence type="predicted"/>
<dbReference type="InterPro" id="IPR010982">
    <property type="entry name" value="Lambda_DNA-bd_dom_sf"/>
</dbReference>
<dbReference type="SMART" id="SM00530">
    <property type="entry name" value="HTH_XRE"/>
    <property type="match status" value="1"/>
</dbReference>
<evidence type="ECO:0000259" key="2">
    <source>
        <dbReference type="PROSITE" id="PS50943"/>
    </source>
</evidence>
<dbReference type="InterPro" id="IPR001387">
    <property type="entry name" value="Cro/C1-type_HTH"/>
</dbReference>
<dbReference type="PANTHER" id="PTHR46558">
    <property type="entry name" value="TRACRIPTIONAL REGULATORY PROTEIN-RELATED-RELATED"/>
    <property type="match status" value="1"/>
</dbReference>
<evidence type="ECO:0000313" key="4">
    <source>
        <dbReference type="Proteomes" id="UP000184612"/>
    </source>
</evidence>
<dbReference type="GO" id="GO:0003677">
    <property type="term" value="F:DNA binding"/>
    <property type="evidence" value="ECO:0007669"/>
    <property type="project" value="UniProtKB-KW"/>
</dbReference>
<dbReference type="PANTHER" id="PTHR46558:SF13">
    <property type="entry name" value="HTH-TYPE TRANSCRIPTIONAL REGULATOR IMMR"/>
    <property type="match status" value="1"/>
</dbReference>
<dbReference type="STRING" id="1121345.SAMN02745217_00996"/>
<keyword evidence="4" id="KW-1185">Reference proteome</keyword>
<organism evidence="3 4">
    <name type="scientific">Anaerocolumna xylanovorans DSM 12503</name>
    <dbReference type="NCBI Taxonomy" id="1121345"/>
    <lineage>
        <taxon>Bacteria</taxon>
        <taxon>Bacillati</taxon>
        <taxon>Bacillota</taxon>
        <taxon>Clostridia</taxon>
        <taxon>Lachnospirales</taxon>
        <taxon>Lachnospiraceae</taxon>
        <taxon>Anaerocolumna</taxon>
    </lineage>
</organism>
<dbReference type="Gene3D" id="1.10.260.40">
    <property type="entry name" value="lambda repressor-like DNA-binding domains"/>
    <property type="match status" value="1"/>
</dbReference>
<dbReference type="PROSITE" id="PS50943">
    <property type="entry name" value="HTH_CROC1"/>
    <property type="match status" value="1"/>
</dbReference>
<dbReference type="InterPro" id="IPR043735">
    <property type="entry name" value="DUF5680"/>
</dbReference>
<sequence length="235" mass="27086">MNSLSGKEVTMNFQEKLIFLRNQLRLSQEELAEQIGISRQAVAKWESGRTLPDINNLIQLSNIFRISIDRLVKEEKGGCSMEFLTEEGKKKEDFLAFLLKAKKSTYAGYGEEGTPSRPSSHDLTLQDGKYLYLDTYLGGEKFAGEEGVWIEDKPVWVMNYAGRVLHENFSGDFLRKCLSEATKELPYRGPLLYKDGDYTYHCRVQGGMDWFQGMEEIFYMEIKVYECYFHGGDIL</sequence>
<dbReference type="EMBL" id="FRFD01000003">
    <property type="protein sequence ID" value="SHO45555.1"/>
    <property type="molecule type" value="Genomic_DNA"/>
</dbReference>
<name>A0A1M7Y1G1_9FIRM</name>
<dbReference type="Pfam" id="PF01381">
    <property type="entry name" value="HTH_3"/>
    <property type="match status" value="1"/>
</dbReference>
<dbReference type="CDD" id="cd00093">
    <property type="entry name" value="HTH_XRE"/>
    <property type="match status" value="1"/>
</dbReference>
<accession>A0A1M7Y1G1</accession>
<feature type="domain" description="HTH cro/C1-type" evidence="2">
    <location>
        <begin position="17"/>
        <end position="71"/>
    </location>
</feature>
<evidence type="ECO:0000256" key="1">
    <source>
        <dbReference type="ARBA" id="ARBA00023125"/>
    </source>
</evidence>